<reference evidence="1" key="1">
    <citation type="submission" date="2019-03" db="EMBL/GenBank/DDBJ databases">
        <authorList>
            <person name="Hao L."/>
        </authorList>
    </citation>
    <scope>NUCLEOTIDE SEQUENCE</scope>
</reference>
<dbReference type="Gene3D" id="2.160.10.10">
    <property type="entry name" value="Hexapeptide repeat proteins"/>
    <property type="match status" value="1"/>
</dbReference>
<evidence type="ECO:0000313" key="1">
    <source>
        <dbReference type="EMBL" id="VFU11373.1"/>
    </source>
</evidence>
<organism evidence="1">
    <name type="scientific">anaerobic digester metagenome</name>
    <dbReference type="NCBI Taxonomy" id="1263854"/>
    <lineage>
        <taxon>unclassified sequences</taxon>
        <taxon>metagenomes</taxon>
        <taxon>ecological metagenomes</taxon>
    </lineage>
</organism>
<sequence length="409" mass="44587">MDITPRCHEKIVQLLAKGIDIPNPLTLDIGDEVDIGHISSKGVKIYPGCRIYGEKTVISAGAQIGQEGPVTIENCQIGRDVELKGGYFSKSVFLDRSNMGLGAHVREGSILEEEAGGAHCVGLKQTILFPFVTLGSLINFCDCLMAGGTSRKDHSEVGSSYIHFNFTPNGDKTTPSLIGDVPRGVMLNQPPIFLGGQGGIVGPLRMGFGNVVAAGSVLRQDCPDDNCLITVDPLPGKVRKNRRALYLSLKRVVENNILYLANLAALREWYIHVRKPFFDTVEFGPLIYAGLLDKLSLAFKERLKRLEAMAARAPQFGDGFTKNSSKIKKMFDMDAALGSEHEALREKFLDGLNRVMQAGPGGYIETIQGLPSDVSNIGTAWLENVVTSHAKAFSQVMPELQLFEGQNYF</sequence>
<dbReference type="InterPro" id="IPR011004">
    <property type="entry name" value="Trimer_LpxA-like_sf"/>
</dbReference>
<accession>A0A485LTY2</accession>
<dbReference type="AlphaFoldDB" id="A0A485LTY2"/>
<proteinExistence type="predicted"/>
<name>A0A485LTY2_9ZZZZ</name>
<protein>
    <submittedName>
        <fullName evidence="1">Bifunctional protein GlmU</fullName>
    </submittedName>
</protein>
<dbReference type="SUPFAM" id="SSF51161">
    <property type="entry name" value="Trimeric LpxA-like enzymes"/>
    <property type="match status" value="1"/>
</dbReference>
<gene>
    <name evidence="1" type="primary">glmU</name>
    <name evidence="1" type="ORF">SCFA_1050007</name>
</gene>
<dbReference type="EMBL" id="CAADRM010000008">
    <property type="protein sequence ID" value="VFU11373.1"/>
    <property type="molecule type" value="Genomic_DNA"/>
</dbReference>